<dbReference type="EMBL" id="DS545698">
    <property type="protein sequence ID" value="EDQ48909.1"/>
    <property type="molecule type" value="Genomic_DNA"/>
</dbReference>
<evidence type="ECO:0000256" key="12">
    <source>
        <dbReference type="ARBA" id="ARBA00023136"/>
    </source>
</evidence>
<evidence type="ECO:0000256" key="3">
    <source>
        <dbReference type="ARBA" id="ARBA00009960"/>
    </source>
</evidence>
<evidence type="ECO:0000256" key="5">
    <source>
        <dbReference type="ARBA" id="ARBA00022448"/>
    </source>
</evidence>
<dbReference type="GO" id="GO:0005743">
    <property type="term" value="C:mitochondrial inner membrane"/>
    <property type="evidence" value="ECO:0007669"/>
    <property type="project" value="UniProtKB-SubCell"/>
</dbReference>
<keyword evidence="7 13" id="KW-0812">Transmembrane</keyword>
<evidence type="ECO:0000256" key="7">
    <source>
        <dbReference type="ARBA" id="ARBA00022692"/>
    </source>
</evidence>
<keyword evidence="12 13" id="KW-0472">Membrane</keyword>
<dbReference type="PANTHER" id="PTHR17098">
    <property type="entry name" value="NADH-UBIQUINONE OXIDOREDUCTASE MWFE SUBUNIT"/>
    <property type="match status" value="1"/>
</dbReference>
<dbReference type="PANTHER" id="PTHR17098:SF2">
    <property type="entry name" value="NADH DEHYDROGENASE [UBIQUINONE] 1 ALPHA SUBCOMPLEX SUBUNIT 1"/>
    <property type="match status" value="1"/>
</dbReference>
<gene>
    <name evidence="14" type="ORF">PHYPADRAFT_201296</name>
</gene>
<evidence type="ECO:0000256" key="2">
    <source>
        <dbReference type="ARBA" id="ARBA00004298"/>
    </source>
</evidence>
<keyword evidence="5" id="KW-0813">Transport</keyword>
<dbReference type="OMA" id="MIWLEAV"/>
<evidence type="ECO:0000256" key="6">
    <source>
        <dbReference type="ARBA" id="ARBA00022660"/>
    </source>
</evidence>
<evidence type="ECO:0000256" key="10">
    <source>
        <dbReference type="ARBA" id="ARBA00022989"/>
    </source>
</evidence>
<evidence type="ECO:0000313" key="14">
    <source>
        <dbReference type="EMBL" id="EDQ48909.1"/>
    </source>
</evidence>
<dbReference type="AlphaFoldDB" id="A9U5Z5"/>
<evidence type="ECO:0000256" key="13">
    <source>
        <dbReference type="SAM" id="Phobius"/>
    </source>
</evidence>
<reference evidence="14" key="1">
    <citation type="journal article" date="2008" name="Science">
        <title>The Physcomitrella genome reveals evolutionary insights into the conquest of land by plants.</title>
        <authorList>
            <person name="Rensing S."/>
            <person name="Lang D."/>
            <person name="Zimmer A."/>
            <person name="Terry A."/>
            <person name="Salamov A."/>
            <person name="Shapiro H."/>
            <person name="Nishiyama T."/>
            <person name="Perroud P.-F."/>
            <person name="Lindquist E."/>
            <person name="Kamisugi Y."/>
            <person name="Tanahashi T."/>
            <person name="Sakakibara K."/>
            <person name="Fujita T."/>
            <person name="Oishi K."/>
            <person name="Shin-I T."/>
            <person name="Kuroki Y."/>
            <person name="Toyoda A."/>
            <person name="Suzuki Y."/>
            <person name="Hashimoto A."/>
            <person name="Yamaguchi K."/>
            <person name="Sugano A."/>
            <person name="Kohara Y."/>
            <person name="Fujiyama A."/>
            <person name="Anterola A."/>
            <person name="Aoki S."/>
            <person name="Ashton N."/>
            <person name="Barbazuk W.B."/>
            <person name="Barker E."/>
            <person name="Bennetzen J."/>
            <person name="Bezanilla M."/>
            <person name="Blankenship R."/>
            <person name="Cho S.H."/>
            <person name="Dutcher S."/>
            <person name="Estelle M."/>
            <person name="Fawcett J.A."/>
            <person name="Gundlach H."/>
            <person name="Hanada K."/>
            <person name="Heyl A."/>
            <person name="Hicks K.A."/>
            <person name="Hugh J."/>
            <person name="Lohr M."/>
            <person name="Mayer K."/>
            <person name="Melkozernov A."/>
            <person name="Murata T."/>
            <person name="Nelson D."/>
            <person name="Pils B."/>
            <person name="Prigge M."/>
            <person name="Reiss B."/>
            <person name="Renner T."/>
            <person name="Rombauts S."/>
            <person name="Rushton P."/>
            <person name="Sanderfoot A."/>
            <person name="Schween G."/>
            <person name="Shiu S.-H."/>
            <person name="Stueber K."/>
            <person name="Theodoulou F.L."/>
            <person name="Tu H."/>
            <person name="Van de Peer Y."/>
            <person name="Verrier P.J."/>
            <person name="Waters E."/>
            <person name="Wood A."/>
            <person name="Yang L."/>
            <person name="Cove D."/>
            <person name="Cuming A."/>
            <person name="Hasebe M."/>
            <person name="Lucas S."/>
            <person name="Mishler D.B."/>
            <person name="Reski R."/>
            <person name="Grigoriev I."/>
            <person name="Quatrano R.S."/>
            <person name="Boore J.L."/>
        </authorList>
    </citation>
    <scope>NUCLEOTIDE SEQUENCE [LARGE SCALE GENOMIC DNA]</scope>
</reference>
<accession>A9U5Z5</accession>
<feature type="transmembrane region" description="Helical" evidence="13">
    <location>
        <begin position="6"/>
        <end position="26"/>
    </location>
</feature>
<protein>
    <recommendedName>
        <fullName evidence="4">NADH dehydrogenase [ubiquinone] 1 alpha subcomplex subunit 1</fullName>
    </recommendedName>
</protein>
<comment type="function">
    <text evidence="1">Accessory subunit of the mitochondrial membrane respiratory chain NADH dehydrogenase (Complex I), that is believed not to be involved in catalysis. Complex I functions in the transfer of electrons from NADH to the respiratory chain. The immediate electron acceptor for the enzyme is believed to be ubiquinone.</text>
</comment>
<keyword evidence="10 13" id="KW-1133">Transmembrane helix</keyword>
<dbReference type="Pfam" id="PF15879">
    <property type="entry name" value="MWFE"/>
    <property type="match status" value="1"/>
</dbReference>
<dbReference type="InterPro" id="IPR017384">
    <property type="entry name" value="NADH_Ub_cplx-1_asu_su-1"/>
</dbReference>
<keyword evidence="9" id="KW-0249">Electron transport</keyword>
<evidence type="ECO:0000256" key="4">
    <source>
        <dbReference type="ARBA" id="ARBA00016392"/>
    </source>
</evidence>
<keyword evidence="11" id="KW-0496">Mitochondrion</keyword>
<evidence type="ECO:0000256" key="9">
    <source>
        <dbReference type="ARBA" id="ARBA00022982"/>
    </source>
</evidence>
<name>A9U5Z5_PHYPA</name>
<keyword evidence="8" id="KW-0999">Mitochondrion inner membrane</keyword>
<dbReference type="HOGENOM" id="CLU_206164_0_0_1"/>
<sequence>MSWEAMLPMGIISAMIFVMGTSQYVVHTSIYGKPKHPRHDAWDRAMDERDARLKEEYEKSQSNKQRSIS</sequence>
<dbReference type="eggNOG" id="ENOG502SGWI">
    <property type="taxonomic scope" value="Eukaryota"/>
</dbReference>
<proteinExistence type="inferred from homology"/>
<evidence type="ECO:0000256" key="1">
    <source>
        <dbReference type="ARBA" id="ARBA00003195"/>
    </source>
</evidence>
<comment type="similarity">
    <text evidence="3">Belongs to the complex I NDUFA1 subunit family.</text>
</comment>
<evidence type="ECO:0000256" key="8">
    <source>
        <dbReference type="ARBA" id="ARBA00022792"/>
    </source>
</evidence>
<keyword evidence="6" id="KW-0679">Respiratory chain</keyword>
<evidence type="ECO:0000256" key="11">
    <source>
        <dbReference type="ARBA" id="ARBA00023128"/>
    </source>
</evidence>
<comment type="subcellular location">
    <subcellularLocation>
        <location evidence="2">Mitochondrion inner membrane</location>
        <topology evidence="2">Single-pass membrane protein</topology>
        <orientation evidence="2">Matrix side</orientation>
    </subcellularLocation>
</comment>
<organism>
    <name type="scientific">Physcomitrium patens</name>
    <name type="common">Spreading-leaved earth moss</name>
    <name type="synonym">Physcomitrella patens</name>
    <dbReference type="NCBI Taxonomy" id="3218"/>
    <lineage>
        <taxon>Eukaryota</taxon>
        <taxon>Viridiplantae</taxon>
        <taxon>Streptophyta</taxon>
        <taxon>Embryophyta</taxon>
        <taxon>Bryophyta</taxon>
        <taxon>Bryophytina</taxon>
        <taxon>Bryopsida</taxon>
        <taxon>Funariidae</taxon>
        <taxon>Funariales</taxon>
        <taxon>Funariaceae</taxon>
        <taxon>Physcomitrium</taxon>
    </lineage>
</organism>